<proteinExistence type="predicted"/>
<keyword evidence="3" id="KW-0143">Chaperone</keyword>
<dbReference type="PANTHER" id="PTHR42749:SF1">
    <property type="entry name" value="CELL SHAPE-DETERMINING PROTEIN MREB"/>
    <property type="match status" value="1"/>
</dbReference>
<keyword evidence="6" id="KW-1185">Reference proteome</keyword>
<dbReference type="InterPro" id="IPR013126">
    <property type="entry name" value="Hsp_70_fam"/>
</dbReference>
<sequence length="454" mass="46232">MGSSLGVSVGASAVRLACPDEEGVDAPEFRWWAVGAEETRPEELAAESVGIVLAERSGDDHPPAVAVAYRDREQADAVSAALARHQIQHVQLVPGETAALRMLEESGALADHATLVLYDLGSSGLTVTVMDRSTGMVLSRARTDEISGDLVDELIRDHQLDQRRVDEPADAAAQRALDDRCREVKERLSDHGAVCMPGDGGLLLLSQDGLESLIAQPVEASARLTRQVVGQSGRVADAVVLIGGGARIPLVQSVIQTWLNLPVIVPDQPELVAAEGAALLAESYPAPLEPDPAATDALAVAAGKPRRSALAGGAVAAVTVIGLGLGLVTTLQGTPGDTGPVPTATTPEAPTVHEAAPPAAVSVDPPRPAVPEPAAPSAEAPAVHEAAPPAAVSVEPPRAAVSVPSAADQGSGVSAPVPAAPTPAGHGPLIPGLPQIQLPPLPAPPALPRIPVPW</sequence>
<organism evidence="5 6">
    <name type="scientific">Rhodococcus olei</name>
    <dbReference type="NCBI Taxonomy" id="2161675"/>
    <lineage>
        <taxon>Bacteria</taxon>
        <taxon>Bacillati</taxon>
        <taxon>Actinomycetota</taxon>
        <taxon>Actinomycetes</taxon>
        <taxon>Mycobacteriales</taxon>
        <taxon>Nocardiaceae</taxon>
        <taxon>Rhodococcus</taxon>
    </lineage>
</organism>
<dbReference type="EMBL" id="BAABFB010000029">
    <property type="protein sequence ID" value="GAA4476824.1"/>
    <property type="molecule type" value="Genomic_DNA"/>
</dbReference>
<evidence type="ECO:0000256" key="1">
    <source>
        <dbReference type="ARBA" id="ARBA00022741"/>
    </source>
</evidence>
<comment type="caution">
    <text evidence="5">The sequence shown here is derived from an EMBL/GenBank/DDBJ whole genome shotgun (WGS) entry which is preliminary data.</text>
</comment>
<protein>
    <recommendedName>
        <fullName evidence="7">Hsp70 protein</fullName>
    </recommendedName>
</protein>
<keyword evidence="1" id="KW-0547">Nucleotide-binding</keyword>
<keyword evidence="2" id="KW-0067">ATP-binding</keyword>
<dbReference type="InterPro" id="IPR043129">
    <property type="entry name" value="ATPase_NBD"/>
</dbReference>
<evidence type="ECO:0000313" key="5">
    <source>
        <dbReference type="EMBL" id="GAA4476824.1"/>
    </source>
</evidence>
<evidence type="ECO:0000256" key="2">
    <source>
        <dbReference type="ARBA" id="ARBA00022840"/>
    </source>
</evidence>
<reference evidence="6" key="1">
    <citation type="journal article" date="2019" name="Int. J. Syst. Evol. Microbiol.">
        <title>The Global Catalogue of Microorganisms (GCM) 10K type strain sequencing project: providing services to taxonomists for standard genome sequencing and annotation.</title>
        <authorList>
            <consortium name="The Broad Institute Genomics Platform"/>
            <consortium name="The Broad Institute Genome Sequencing Center for Infectious Disease"/>
            <person name="Wu L."/>
            <person name="Ma J."/>
        </authorList>
    </citation>
    <scope>NUCLEOTIDE SEQUENCE [LARGE SCALE GENOMIC DNA]</scope>
    <source>
        <strain evidence="6">JCM 32206</strain>
    </source>
</reference>
<accession>A0ABP8P0A1</accession>
<name>A0ABP8P0A1_9NOCA</name>
<evidence type="ECO:0000313" key="6">
    <source>
        <dbReference type="Proteomes" id="UP001501183"/>
    </source>
</evidence>
<dbReference type="Proteomes" id="UP001501183">
    <property type="component" value="Unassembled WGS sequence"/>
</dbReference>
<feature type="compositionally biased region" description="Low complexity" evidence="4">
    <location>
        <begin position="355"/>
        <end position="364"/>
    </location>
</feature>
<evidence type="ECO:0008006" key="7">
    <source>
        <dbReference type="Google" id="ProtNLM"/>
    </source>
</evidence>
<evidence type="ECO:0000256" key="4">
    <source>
        <dbReference type="SAM" id="MobiDB-lite"/>
    </source>
</evidence>
<dbReference type="RefSeq" id="WP_345343705.1">
    <property type="nucleotide sequence ID" value="NZ_BAABFB010000029.1"/>
</dbReference>
<feature type="region of interest" description="Disordered" evidence="4">
    <location>
        <begin position="355"/>
        <end position="436"/>
    </location>
</feature>
<dbReference type="Gene3D" id="3.90.640.10">
    <property type="entry name" value="Actin, Chain A, domain 4"/>
    <property type="match status" value="1"/>
</dbReference>
<feature type="compositionally biased region" description="Pro residues" evidence="4">
    <location>
        <begin position="365"/>
        <end position="374"/>
    </location>
</feature>
<dbReference type="Gene3D" id="3.30.420.40">
    <property type="match status" value="2"/>
</dbReference>
<feature type="compositionally biased region" description="Low complexity" evidence="4">
    <location>
        <begin position="375"/>
        <end position="436"/>
    </location>
</feature>
<dbReference type="SUPFAM" id="SSF53067">
    <property type="entry name" value="Actin-like ATPase domain"/>
    <property type="match status" value="1"/>
</dbReference>
<gene>
    <name evidence="5" type="ORF">GCM10023094_17660</name>
</gene>
<dbReference type="PANTHER" id="PTHR42749">
    <property type="entry name" value="CELL SHAPE-DETERMINING PROTEIN MREB"/>
    <property type="match status" value="1"/>
</dbReference>
<dbReference type="Pfam" id="PF00012">
    <property type="entry name" value="HSP70"/>
    <property type="match status" value="1"/>
</dbReference>
<evidence type="ECO:0000256" key="3">
    <source>
        <dbReference type="ARBA" id="ARBA00023186"/>
    </source>
</evidence>